<proteinExistence type="predicted"/>
<dbReference type="SUPFAM" id="SSF53335">
    <property type="entry name" value="S-adenosyl-L-methionine-dependent methyltransferases"/>
    <property type="match status" value="1"/>
</dbReference>
<dbReference type="InterPro" id="IPR029063">
    <property type="entry name" value="SAM-dependent_MTases_sf"/>
</dbReference>
<organism evidence="1 2">
    <name type="scientific">Hyphobacterium lacteum</name>
    <dbReference type="NCBI Taxonomy" id="3116575"/>
    <lineage>
        <taxon>Bacteria</taxon>
        <taxon>Pseudomonadati</taxon>
        <taxon>Pseudomonadota</taxon>
        <taxon>Alphaproteobacteria</taxon>
        <taxon>Maricaulales</taxon>
        <taxon>Maricaulaceae</taxon>
        <taxon>Hyphobacterium</taxon>
    </lineage>
</organism>
<dbReference type="GO" id="GO:0032259">
    <property type="term" value="P:methylation"/>
    <property type="evidence" value="ECO:0007669"/>
    <property type="project" value="UniProtKB-KW"/>
</dbReference>
<keyword evidence="1" id="KW-0489">Methyltransferase</keyword>
<dbReference type="EMBL" id="JAZDRP010000004">
    <property type="protein sequence ID" value="MEE2526203.1"/>
    <property type="molecule type" value="Genomic_DNA"/>
</dbReference>
<evidence type="ECO:0000313" key="2">
    <source>
        <dbReference type="Proteomes" id="UP001354971"/>
    </source>
</evidence>
<dbReference type="InterPro" id="IPR020027">
    <property type="entry name" value="Pseudamin_synth-assoc_MeTrfase"/>
</dbReference>
<sequence length="207" mass="23702">MSYKTEQEAFWAGQFGDEYRERCSLEPELVAARTTCMAHMLRKAAPVGSAFEIGCNIGLNLMALNRVSPAIEIEAIEINAESARLANELGVAKVENASVLEYLPQRTYDLTMICGVLIHLNPEVLPQVYDVLFSASNRHILLFEYYNPTPVEVNYRGHEGRLFKRDWAGEMLDRFNGKLELKDYGFFYHRDPIARSDDGTWFLLEKR</sequence>
<gene>
    <name evidence="1" type="ORF">V0U79_07475</name>
</gene>
<accession>A0ABU7LQM8</accession>
<keyword evidence="2" id="KW-1185">Reference proteome</keyword>
<reference evidence="1 2" key="1">
    <citation type="submission" date="2024-01" db="EMBL/GenBank/DDBJ databases">
        <title>Hyphobacterium bacterium isolated from marine sediment.</title>
        <authorList>
            <person name="Zhao S."/>
        </authorList>
    </citation>
    <scope>NUCLEOTIDE SEQUENCE [LARGE SCALE GENOMIC DNA]</scope>
    <source>
        <strain evidence="2">HN65</strain>
    </source>
</reference>
<dbReference type="GO" id="GO:0008168">
    <property type="term" value="F:methyltransferase activity"/>
    <property type="evidence" value="ECO:0007669"/>
    <property type="project" value="UniProtKB-KW"/>
</dbReference>
<dbReference type="RefSeq" id="WP_330198866.1">
    <property type="nucleotide sequence ID" value="NZ_JAZDRP010000004.1"/>
</dbReference>
<dbReference type="Proteomes" id="UP001354971">
    <property type="component" value="Unassembled WGS sequence"/>
</dbReference>
<evidence type="ECO:0000313" key="1">
    <source>
        <dbReference type="EMBL" id="MEE2526203.1"/>
    </source>
</evidence>
<keyword evidence="1" id="KW-0808">Transferase</keyword>
<protein>
    <submittedName>
        <fullName evidence="1">Pseudaminic acid biosynthesis-associated methylase</fullName>
    </submittedName>
</protein>
<name>A0ABU7LQM8_9PROT</name>
<dbReference type="NCBIfam" id="TIGR03587">
    <property type="entry name" value="Pse_Me-ase"/>
    <property type="match status" value="1"/>
</dbReference>
<dbReference type="Gene3D" id="3.40.50.150">
    <property type="entry name" value="Vaccinia Virus protein VP39"/>
    <property type="match status" value="1"/>
</dbReference>
<comment type="caution">
    <text evidence="1">The sequence shown here is derived from an EMBL/GenBank/DDBJ whole genome shotgun (WGS) entry which is preliminary data.</text>
</comment>